<evidence type="ECO:0000256" key="3">
    <source>
        <dbReference type="SAM" id="MobiDB-lite"/>
    </source>
</evidence>
<dbReference type="Pfam" id="PF14382">
    <property type="entry name" value="ECR1_N"/>
    <property type="match status" value="1"/>
</dbReference>
<dbReference type="Gene3D" id="2.40.50.100">
    <property type="match status" value="1"/>
</dbReference>
<evidence type="ECO:0000256" key="1">
    <source>
        <dbReference type="ARBA" id="ARBA00004604"/>
    </source>
</evidence>
<dbReference type="InterPro" id="IPR012340">
    <property type="entry name" value="NA-bd_OB-fold"/>
</dbReference>
<feature type="domain" description="Exosome complex component N-terminal" evidence="4">
    <location>
        <begin position="63"/>
        <end position="85"/>
    </location>
</feature>
<evidence type="ECO:0000313" key="6">
    <source>
        <dbReference type="Proteomes" id="UP001530377"/>
    </source>
</evidence>
<dbReference type="InterPro" id="IPR039771">
    <property type="entry name" value="Csl4"/>
</dbReference>
<comment type="subcellular location">
    <subcellularLocation>
        <location evidence="1">Nucleus</location>
        <location evidence="1">Nucleolus</location>
    </subcellularLocation>
</comment>
<dbReference type="PANTHER" id="PTHR12686:SF8">
    <property type="entry name" value="EXOSOME COMPLEX COMPONENT CSL4"/>
    <property type="match status" value="1"/>
</dbReference>
<dbReference type="SUPFAM" id="SSF50249">
    <property type="entry name" value="Nucleic acid-binding proteins"/>
    <property type="match status" value="1"/>
</dbReference>
<dbReference type="PANTHER" id="PTHR12686">
    <property type="entry name" value="3'-5' EXORIBONUCLEASE CSL4-RELATED"/>
    <property type="match status" value="1"/>
</dbReference>
<evidence type="ECO:0000259" key="4">
    <source>
        <dbReference type="Pfam" id="PF14382"/>
    </source>
</evidence>
<sequence length="270" mass="28090">MIPDAHSQPLHDVVVLPPTLRQKVGSTVIPGDKLGIVGVITTGGAGGIGGGPPSSSTSRSSLQLVSGSGTYVRRGHIRASVVGTVCASLVRRCDDDDGDGGGGRGGSSPSCRRNRAPPPTTTIDVDDREWDRSYSGSYASVDMIAIVIDDGTSMGGGGGQEIGNMIVLPYREPYSGTLRLGELRSGGGGGGSSVELRIEECVRPGDLLLARVHAMGEREYVLSTAEAELGVVRAICESSGMTMEAVSWKEMRCPVTLAREGRKVAKPRLV</sequence>
<organism evidence="5 6">
    <name type="scientific">Cyclostephanos tholiformis</name>
    <dbReference type="NCBI Taxonomy" id="382380"/>
    <lineage>
        <taxon>Eukaryota</taxon>
        <taxon>Sar</taxon>
        <taxon>Stramenopiles</taxon>
        <taxon>Ochrophyta</taxon>
        <taxon>Bacillariophyta</taxon>
        <taxon>Coscinodiscophyceae</taxon>
        <taxon>Thalassiosirophycidae</taxon>
        <taxon>Stephanodiscales</taxon>
        <taxon>Stephanodiscaceae</taxon>
        <taxon>Cyclostephanos</taxon>
    </lineage>
</organism>
<dbReference type="EMBL" id="JALLPB020000518">
    <property type="protein sequence ID" value="KAL3808358.1"/>
    <property type="molecule type" value="Genomic_DNA"/>
</dbReference>
<evidence type="ECO:0000256" key="2">
    <source>
        <dbReference type="ARBA" id="ARBA00022835"/>
    </source>
</evidence>
<dbReference type="GO" id="GO:0005730">
    <property type="term" value="C:nucleolus"/>
    <property type="evidence" value="ECO:0007669"/>
    <property type="project" value="UniProtKB-SubCell"/>
</dbReference>
<dbReference type="Proteomes" id="UP001530377">
    <property type="component" value="Unassembled WGS sequence"/>
</dbReference>
<protein>
    <recommendedName>
        <fullName evidence="4">Exosome complex component N-terminal domain-containing protein</fullName>
    </recommendedName>
</protein>
<keyword evidence="6" id="KW-1185">Reference proteome</keyword>
<keyword evidence="2" id="KW-0271">Exosome</keyword>
<dbReference type="GO" id="GO:0000178">
    <property type="term" value="C:exosome (RNase complex)"/>
    <property type="evidence" value="ECO:0007669"/>
    <property type="project" value="UniProtKB-KW"/>
</dbReference>
<feature type="region of interest" description="Disordered" evidence="3">
    <location>
        <begin position="93"/>
        <end position="128"/>
    </location>
</feature>
<dbReference type="InterPro" id="IPR025721">
    <property type="entry name" value="Exosome_cplx_N_dom"/>
</dbReference>
<comment type="caution">
    <text evidence="5">The sequence shown here is derived from an EMBL/GenBank/DDBJ whole genome shotgun (WGS) entry which is preliminary data.</text>
</comment>
<reference evidence="5 6" key="1">
    <citation type="submission" date="2024-10" db="EMBL/GenBank/DDBJ databases">
        <title>Updated reference genomes for cyclostephanoid diatoms.</title>
        <authorList>
            <person name="Roberts W.R."/>
            <person name="Alverson A.J."/>
        </authorList>
    </citation>
    <scope>NUCLEOTIDE SEQUENCE [LARGE SCALE GENOMIC DNA]</scope>
    <source>
        <strain evidence="5 6">AJA228-03</strain>
    </source>
</reference>
<accession>A0ABD3R6J9</accession>
<dbReference type="Gene3D" id="2.40.50.140">
    <property type="entry name" value="Nucleic acid-binding proteins"/>
    <property type="match status" value="1"/>
</dbReference>
<name>A0ABD3R6J9_9STRA</name>
<gene>
    <name evidence="5" type="ORF">ACHAXA_003846</name>
</gene>
<dbReference type="AlphaFoldDB" id="A0ABD3R6J9"/>
<evidence type="ECO:0000313" key="5">
    <source>
        <dbReference type="EMBL" id="KAL3808358.1"/>
    </source>
</evidence>
<proteinExistence type="predicted"/>